<dbReference type="InterPro" id="IPR039426">
    <property type="entry name" value="TonB-dep_rcpt-like"/>
</dbReference>
<dbReference type="SUPFAM" id="SSF56935">
    <property type="entry name" value="Porins"/>
    <property type="match status" value="1"/>
</dbReference>
<keyword evidence="3 10" id="KW-1134">Transmembrane beta strand</keyword>
<proteinExistence type="inferred from homology"/>
<dbReference type="NCBIfam" id="TIGR04057">
    <property type="entry name" value="SusC_RagA_signa"/>
    <property type="match status" value="1"/>
</dbReference>
<evidence type="ECO:0000256" key="7">
    <source>
        <dbReference type="ARBA" id="ARBA00023077"/>
    </source>
</evidence>
<keyword evidence="4" id="KW-0410">Iron transport</keyword>
<dbReference type="PROSITE" id="PS52016">
    <property type="entry name" value="TONB_DEPENDENT_REC_3"/>
    <property type="match status" value="1"/>
</dbReference>
<dbReference type="Gene3D" id="2.60.40.1120">
    <property type="entry name" value="Carboxypeptidase-like, regulatory domain"/>
    <property type="match status" value="1"/>
</dbReference>
<evidence type="ECO:0000256" key="3">
    <source>
        <dbReference type="ARBA" id="ARBA00022452"/>
    </source>
</evidence>
<dbReference type="GO" id="GO:0006826">
    <property type="term" value="P:iron ion transport"/>
    <property type="evidence" value="ECO:0007669"/>
    <property type="project" value="UniProtKB-KW"/>
</dbReference>
<comment type="subcellular location">
    <subcellularLocation>
        <location evidence="1 10">Cell outer membrane</location>
        <topology evidence="1 10">Multi-pass membrane protein</topology>
    </subcellularLocation>
</comment>
<evidence type="ECO:0000256" key="5">
    <source>
        <dbReference type="ARBA" id="ARBA00022692"/>
    </source>
</evidence>
<comment type="similarity">
    <text evidence="10 11">Belongs to the TonB-dependent receptor family.</text>
</comment>
<dbReference type="InterPro" id="IPR008969">
    <property type="entry name" value="CarboxyPept-like_regulatory"/>
</dbReference>
<evidence type="ECO:0000256" key="1">
    <source>
        <dbReference type="ARBA" id="ARBA00004571"/>
    </source>
</evidence>
<keyword evidence="4" id="KW-0406">Ion transport</keyword>
<dbReference type="InterPro" id="IPR037066">
    <property type="entry name" value="Plug_dom_sf"/>
</dbReference>
<dbReference type="InterPro" id="IPR012910">
    <property type="entry name" value="Plug_dom"/>
</dbReference>
<keyword evidence="12" id="KW-0732">Signal</keyword>
<evidence type="ECO:0000256" key="4">
    <source>
        <dbReference type="ARBA" id="ARBA00022496"/>
    </source>
</evidence>
<dbReference type="NCBIfam" id="TIGR04056">
    <property type="entry name" value="OMP_RagA_SusC"/>
    <property type="match status" value="1"/>
</dbReference>
<dbReference type="Gene3D" id="2.40.170.20">
    <property type="entry name" value="TonB-dependent receptor, beta-barrel domain"/>
    <property type="match status" value="1"/>
</dbReference>
<accession>A0A6G9ARE0</accession>
<dbReference type="Gene3D" id="3.55.50.30">
    <property type="match status" value="1"/>
</dbReference>
<organism evidence="14 15">
    <name type="scientific">Spirosoma aureum</name>
    <dbReference type="NCBI Taxonomy" id="2692134"/>
    <lineage>
        <taxon>Bacteria</taxon>
        <taxon>Pseudomonadati</taxon>
        <taxon>Bacteroidota</taxon>
        <taxon>Cytophagia</taxon>
        <taxon>Cytophagales</taxon>
        <taxon>Cytophagaceae</taxon>
        <taxon>Spirosoma</taxon>
    </lineage>
</organism>
<dbReference type="InterPro" id="IPR011662">
    <property type="entry name" value="Secretin/TonB_short_N"/>
</dbReference>
<evidence type="ECO:0000313" key="15">
    <source>
        <dbReference type="Proteomes" id="UP000501802"/>
    </source>
</evidence>
<gene>
    <name evidence="14" type="ORF">G8759_21700</name>
</gene>
<dbReference type="Pfam" id="PF07715">
    <property type="entry name" value="Plug"/>
    <property type="match status" value="1"/>
</dbReference>
<keyword evidence="8 10" id="KW-0472">Membrane</keyword>
<dbReference type="InterPro" id="IPR036942">
    <property type="entry name" value="Beta-barrel_TonB_sf"/>
</dbReference>
<dbReference type="InterPro" id="IPR000531">
    <property type="entry name" value="Beta-barrel_TonB"/>
</dbReference>
<dbReference type="InterPro" id="IPR023996">
    <property type="entry name" value="TonB-dep_OMP_SusC/RagA"/>
</dbReference>
<feature type="domain" description="Secretin/TonB short N-terminal" evidence="13">
    <location>
        <begin position="55"/>
        <end position="106"/>
    </location>
</feature>
<protein>
    <submittedName>
        <fullName evidence="14">TonB-dependent receptor</fullName>
    </submittedName>
</protein>
<dbReference type="Pfam" id="PF00593">
    <property type="entry name" value="TonB_dep_Rec_b-barrel"/>
    <property type="match status" value="1"/>
</dbReference>
<evidence type="ECO:0000313" key="14">
    <source>
        <dbReference type="EMBL" id="QIP15047.1"/>
    </source>
</evidence>
<dbReference type="EMBL" id="CP050063">
    <property type="protein sequence ID" value="QIP15047.1"/>
    <property type="molecule type" value="Genomic_DNA"/>
</dbReference>
<feature type="signal peptide" evidence="12">
    <location>
        <begin position="1"/>
        <end position="20"/>
    </location>
</feature>
<dbReference type="Gene3D" id="2.170.130.10">
    <property type="entry name" value="TonB-dependent receptor, plug domain"/>
    <property type="match status" value="1"/>
</dbReference>
<evidence type="ECO:0000256" key="12">
    <source>
        <dbReference type="SAM" id="SignalP"/>
    </source>
</evidence>
<keyword evidence="14" id="KW-0675">Receptor</keyword>
<name>A0A6G9ARE0_9BACT</name>
<dbReference type="SUPFAM" id="SSF49464">
    <property type="entry name" value="Carboxypeptidase regulatory domain-like"/>
    <property type="match status" value="1"/>
</dbReference>
<evidence type="ECO:0000256" key="6">
    <source>
        <dbReference type="ARBA" id="ARBA00023004"/>
    </source>
</evidence>
<keyword evidence="5 10" id="KW-0812">Transmembrane</keyword>
<keyword evidence="15" id="KW-1185">Reference proteome</keyword>
<dbReference type="GO" id="GO:0009279">
    <property type="term" value="C:cell outer membrane"/>
    <property type="evidence" value="ECO:0007669"/>
    <property type="project" value="UniProtKB-SubCell"/>
</dbReference>
<dbReference type="FunFam" id="2.170.130.10:FF:000008">
    <property type="entry name" value="SusC/RagA family TonB-linked outer membrane protein"/>
    <property type="match status" value="1"/>
</dbReference>
<dbReference type="RefSeq" id="WP_167212326.1">
    <property type="nucleotide sequence ID" value="NZ_CP050063.1"/>
</dbReference>
<evidence type="ECO:0000256" key="10">
    <source>
        <dbReference type="PROSITE-ProRule" id="PRU01360"/>
    </source>
</evidence>
<dbReference type="Pfam" id="PF07660">
    <property type="entry name" value="STN"/>
    <property type="match status" value="1"/>
</dbReference>
<dbReference type="InterPro" id="IPR023997">
    <property type="entry name" value="TonB-dep_OMP_SusC/RagA_CS"/>
</dbReference>
<evidence type="ECO:0000256" key="9">
    <source>
        <dbReference type="ARBA" id="ARBA00023237"/>
    </source>
</evidence>
<evidence type="ECO:0000256" key="11">
    <source>
        <dbReference type="RuleBase" id="RU003357"/>
    </source>
</evidence>
<keyword evidence="7 11" id="KW-0798">TonB box</keyword>
<keyword evidence="9 10" id="KW-0998">Cell outer membrane</keyword>
<dbReference type="Proteomes" id="UP000501802">
    <property type="component" value="Chromosome"/>
</dbReference>
<dbReference type="KEGG" id="spib:G8759_21700"/>
<dbReference type="SMART" id="SM00965">
    <property type="entry name" value="STN"/>
    <property type="match status" value="1"/>
</dbReference>
<keyword evidence="6" id="KW-0408">Iron</keyword>
<feature type="chain" id="PRO_5026361596" evidence="12">
    <location>
        <begin position="21"/>
        <end position="1124"/>
    </location>
</feature>
<evidence type="ECO:0000256" key="2">
    <source>
        <dbReference type="ARBA" id="ARBA00022448"/>
    </source>
</evidence>
<evidence type="ECO:0000259" key="13">
    <source>
        <dbReference type="SMART" id="SM00965"/>
    </source>
</evidence>
<keyword evidence="2 10" id="KW-0813">Transport</keyword>
<reference evidence="14 15" key="1">
    <citation type="submission" date="2020-03" db="EMBL/GenBank/DDBJ databases">
        <authorList>
            <person name="Kim M.K."/>
        </authorList>
    </citation>
    <scope>NUCLEOTIDE SEQUENCE [LARGE SCALE GENOMIC DNA]</scope>
    <source>
        <strain evidence="14 15">BT328</strain>
    </source>
</reference>
<sequence>MRIGLLQFILCVFVVSIALAHDGQAQEVLNRSVTLQCRDQAVKVVLDRVEKAAGVRFIYSPELIQSYRKVSLDFRDKRLADILNTLLLPLKISYEVVGNQILLKRIPASSGISQSDLIKPETFSVDQSADQTVTGTVSDENGGSLPGVSVVVKNTTRGTTTDARGIYQLTIPDNVSAAVLIFSFVGYKSQEITIGNRTTLDIQLATDNKSLDEVVVVGYGMVKKSDLTGSVARIDESMIKATPIVSLDRAMQGRIAGVQVTSNSAAPGGSTTIRIRGTGSVNAGNDPLYVIDGFPTGDLNSINPNDIESIEILKDASATAIYGSRGSNGVVLVTTKRGKAGQSSINFESYYGVQSVRHKIPLLNAREYATFINEARINGGGAAYFDGSTAARPLPESLGEGTDWQDEVFRTAPIQNYQLSFTGGEAKTRYAISGNYYDQQGIILNSYFKRFSLRANLDREVKPWLTIGLSMQGAHTRSNSSRTATDGGAAGGVTNAALNYAPVFPIYASPGIYYRDQSTLNGSLVDNPVGLAKEVTNLYYTLRLLTNFYADFKIGPHLTFRTTWGADLLSTKQNNYATRLIQLGASTNGSASVASALNINYLNENTLTYNRTFATKHNLTALLGYTSQAYNIETVTANAINFNDDFALYNNLGAGATLQNPGSGAADWALISYLARINYGFDSRFLLTLTARRDGSSRFGPNNKYGFFPSGAFAWRVINEKFLQNHKSLSDLKLRLSYGVAGNQGIGDYSYLSNIVITQGVLGGATPTIQSGGVPATISNYDLRWEKSTQFDAGLDIGLFNNRIRLTTDYYQKITSDLLFSVNVPQTTGYSSIQQNIGKVSNQGWEFALSTVNIDTKDFKWNSDFNISFNQNKILTLDGRPEFTAGTGSGHLQVFNTALLKVGEPLGNFYGRVTDGLFQTQEEVNASAQKTEKPGDLKYKDLNGDGIINDLDRTIIGNGNPKFFGGFNNTFTYKGFDLTLFLQGSSGNSILNFGRFGLYNLNGNNNQSKDVLNRWTPTNTNTDIPRANSAGGQRILSTFHIEDGSYLRLKNISLGYTLPQAVSKKLALQQLKIYVSAQNWLTITNFKGYDPEVNFAGGSPISQGIDYGSYPTAKTFLAGLNVKF</sequence>
<evidence type="ECO:0000256" key="8">
    <source>
        <dbReference type="ARBA" id="ARBA00023136"/>
    </source>
</evidence>
<dbReference type="Pfam" id="PF13715">
    <property type="entry name" value="CarbopepD_reg_2"/>
    <property type="match status" value="1"/>
</dbReference>
<dbReference type="AlphaFoldDB" id="A0A6G9ARE0"/>